<dbReference type="InterPro" id="IPR018490">
    <property type="entry name" value="cNMP-bd_dom_sf"/>
</dbReference>
<evidence type="ECO:0000256" key="11">
    <source>
        <dbReference type="ARBA" id="ARBA00023180"/>
    </source>
</evidence>
<reference evidence="18 19" key="1">
    <citation type="submission" date="2024-03" db="EMBL/GenBank/DDBJ databases">
        <title>Adaptation during the transition from Ophiocordyceps entomopathogen to insect associate is accompanied by gene loss and intensified selection.</title>
        <authorList>
            <person name="Ward C.M."/>
            <person name="Onetto C.A."/>
            <person name="Borneman A.R."/>
        </authorList>
    </citation>
    <scope>NUCLEOTIDE SEQUENCE [LARGE SCALE GENOMIC DNA]</scope>
    <source>
        <strain evidence="18">AWRI1</strain>
        <tissue evidence="18">Single Adult Female</tissue>
    </source>
</reference>
<feature type="transmembrane region" description="Helical" evidence="15">
    <location>
        <begin position="367"/>
        <end position="391"/>
    </location>
</feature>
<evidence type="ECO:0000256" key="12">
    <source>
        <dbReference type="ARBA" id="ARBA00023303"/>
    </source>
</evidence>
<dbReference type="PANTHER" id="PTHR10217:SF637">
    <property type="entry name" value="EAG-LIKE K[+] CHANNEL, ISOFORM A"/>
    <property type="match status" value="1"/>
</dbReference>
<evidence type="ECO:0000256" key="4">
    <source>
        <dbReference type="ARBA" id="ARBA00022692"/>
    </source>
</evidence>
<dbReference type="PRINTS" id="PR01465">
    <property type="entry name" value="ELKCHANNEL"/>
</dbReference>
<dbReference type="Gene3D" id="2.60.120.10">
    <property type="entry name" value="Jelly Rolls"/>
    <property type="match status" value="1"/>
</dbReference>
<dbReference type="Gene3D" id="1.10.287.70">
    <property type="match status" value="1"/>
</dbReference>
<keyword evidence="12" id="KW-0407">Ion channel</keyword>
<dbReference type="FunFam" id="2.60.120.10:FF:000097">
    <property type="entry name" value="Eag-like K[+] channel, isoform B"/>
    <property type="match status" value="1"/>
</dbReference>
<evidence type="ECO:0000256" key="10">
    <source>
        <dbReference type="ARBA" id="ARBA00023136"/>
    </source>
</evidence>
<comment type="catalytic activity">
    <reaction evidence="13">
        <text>K(+)(in) = K(+)(out)</text>
        <dbReference type="Rhea" id="RHEA:29463"/>
        <dbReference type="ChEBI" id="CHEBI:29103"/>
    </reaction>
</comment>
<evidence type="ECO:0000256" key="6">
    <source>
        <dbReference type="ARBA" id="ARBA00022882"/>
    </source>
</evidence>
<dbReference type="GO" id="GO:0005249">
    <property type="term" value="F:voltage-gated potassium channel activity"/>
    <property type="evidence" value="ECO:0007669"/>
    <property type="project" value="InterPro"/>
</dbReference>
<protein>
    <recommendedName>
        <fullName evidence="20">Potassium voltage-gated channel subfamily H member 8</fullName>
    </recommendedName>
</protein>
<dbReference type="GO" id="GO:0034702">
    <property type="term" value="C:monoatomic ion channel complex"/>
    <property type="evidence" value="ECO:0007669"/>
    <property type="project" value="UniProtKB-KW"/>
</dbReference>
<keyword evidence="6" id="KW-0851">Voltage-gated channel</keyword>
<evidence type="ECO:0000313" key="18">
    <source>
        <dbReference type="EMBL" id="KAK7580012.1"/>
    </source>
</evidence>
<dbReference type="GO" id="GO:0005886">
    <property type="term" value="C:plasma membrane"/>
    <property type="evidence" value="ECO:0007669"/>
    <property type="project" value="TreeGrafter"/>
</dbReference>
<dbReference type="Proteomes" id="UP001367676">
    <property type="component" value="Unassembled WGS sequence"/>
</dbReference>
<dbReference type="EMBL" id="JBBCAQ010000034">
    <property type="protein sequence ID" value="KAK7580012.1"/>
    <property type="molecule type" value="Genomic_DNA"/>
</dbReference>
<feature type="transmembrane region" description="Helical" evidence="15">
    <location>
        <begin position="147"/>
        <end position="168"/>
    </location>
</feature>
<comment type="caution">
    <text evidence="18">The sequence shown here is derived from an EMBL/GenBank/DDBJ whole genome shotgun (WGS) entry which is preliminary data.</text>
</comment>
<dbReference type="SMART" id="SM00086">
    <property type="entry name" value="PAC"/>
    <property type="match status" value="1"/>
</dbReference>
<dbReference type="FunFam" id="1.10.1200.260:FF:000002">
    <property type="entry name" value="Potassium voltage-gated channel subfamily H member 8"/>
    <property type="match status" value="1"/>
</dbReference>
<feature type="region of interest" description="Disordered" evidence="14">
    <location>
        <begin position="635"/>
        <end position="683"/>
    </location>
</feature>
<dbReference type="Pfam" id="PF00520">
    <property type="entry name" value="Ion_trans"/>
    <property type="match status" value="1"/>
</dbReference>
<evidence type="ECO:0000256" key="1">
    <source>
        <dbReference type="ARBA" id="ARBA00004141"/>
    </source>
</evidence>
<keyword evidence="9" id="KW-0406">Ion transport</keyword>
<dbReference type="SMART" id="SM00100">
    <property type="entry name" value="cNMP"/>
    <property type="match status" value="1"/>
</dbReference>
<evidence type="ECO:0000256" key="9">
    <source>
        <dbReference type="ARBA" id="ARBA00023065"/>
    </source>
</evidence>
<evidence type="ECO:0000256" key="2">
    <source>
        <dbReference type="ARBA" id="ARBA00022448"/>
    </source>
</evidence>
<evidence type="ECO:0000313" key="19">
    <source>
        <dbReference type="Proteomes" id="UP001367676"/>
    </source>
</evidence>
<dbReference type="GO" id="GO:0042391">
    <property type="term" value="P:regulation of membrane potential"/>
    <property type="evidence" value="ECO:0007669"/>
    <property type="project" value="TreeGrafter"/>
</dbReference>
<dbReference type="InterPro" id="IPR001610">
    <property type="entry name" value="PAC"/>
</dbReference>
<keyword evidence="11" id="KW-0325">Glycoprotein</keyword>
<dbReference type="InterPro" id="IPR050818">
    <property type="entry name" value="KCNH_animal-type"/>
</dbReference>
<name>A0AAN9TMR0_9HEMI</name>
<keyword evidence="5" id="KW-0631">Potassium channel</keyword>
<feature type="transmembrane region" description="Helical" evidence="15">
    <location>
        <begin position="278"/>
        <end position="302"/>
    </location>
</feature>
<evidence type="ECO:0000256" key="13">
    <source>
        <dbReference type="ARBA" id="ARBA00034430"/>
    </source>
</evidence>
<feature type="domain" description="Cyclic nucleotide-binding" evidence="16">
    <location>
        <begin position="469"/>
        <end position="533"/>
    </location>
</feature>
<evidence type="ECO:0000256" key="15">
    <source>
        <dbReference type="SAM" id="Phobius"/>
    </source>
</evidence>
<sequence>MKSEPCSTTVLFTFCNIKKIGTPFWCLLDIVPIKNEKREVVLFLASHKDITHTKLAELHPSLDEYETDANGNLDPEAPPTNYGRRRSRAVLYQLSGHYKQDKPKSKIIQNNLLQPSSAPLPEYKTAALKKSRFVLSHYGLFKSCWDWLILIATVYVAIVVPYNASFVVNADKPSMVSDVIVEALFIVDILLNFRTTYVSKKGEVVSNPRSIAVNYVKSWFVVDLFAALPFDLLYATDLYSGDISRDTASGQIHLLKLTRLLRLARLLQKMDRYSQYSAMILTLLMLSFTIVAHWLACIWYVIAEKERSKYDKSWDLGWLHTLAERLKIDVDKITHSESYVTALYFTCSSLTSVGFGNVSANTTSEKIFSICTMLIGALMHAVVFGNVTAIIQRMYSRRSLYQSKWRDLKDFLTLHQIPDELKQRMQDYFQTMWSLNHGIDIHETLKEFPEELRGDVSMHLHREILQLPIFERAAQGCLKLLSLHIRTNFCAPGEYLVHKGDALTSIYYLCNGSMEVVHDDMVVAILGKGDLVGCDISTWLQPQNGGGSGGGGANSGPNDVIVKSSCDVKALTYCDLKCINMQGLIDVLRLYPEYQQEFAHDIQHDLTYNLREGYEAEDMDMNDVPVLTLPSISEDDENAQEEGQTSPTSPPARSPMHGNGSPRQNRFSSRQVPKFRHSFRSDSEQKINVNRLDTEVSSLHKHVATLSQEVRNAIQVLQEIASTNSSAFANRCISQLPASNPNLPDSHQQRLKLQRSSSHPPEIFAWSTTEKSSCTVVHSSSQTDDTMHRLMFQKFLREEPEKVMLWLTGDPKKLVSDLVVQLRLPANGSSASGSNRTKNTLISTDWTQETFPPPVYWRSHNHRYSVGDITEGSMRPRSQIISASSTKSLKFQPFV</sequence>
<keyword evidence="8 15" id="KW-1133">Transmembrane helix</keyword>
<dbReference type="SUPFAM" id="SSF51206">
    <property type="entry name" value="cAMP-binding domain-like"/>
    <property type="match status" value="1"/>
</dbReference>
<evidence type="ECO:0000256" key="5">
    <source>
        <dbReference type="ARBA" id="ARBA00022826"/>
    </source>
</evidence>
<keyword evidence="4 15" id="KW-0812">Transmembrane</keyword>
<comment type="subcellular location">
    <subcellularLocation>
        <location evidence="1">Membrane</location>
        <topology evidence="1">Multi-pass membrane protein</topology>
    </subcellularLocation>
</comment>
<evidence type="ECO:0000256" key="7">
    <source>
        <dbReference type="ARBA" id="ARBA00022958"/>
    </source>
</evidence>
<dbReference type="PANTHER" id="PTHR10217">
    <property type="entry name" value="VOLTAGE AND LIGAND GATED POTASSIUM CHANNEL"/>
    <property type="match status" value="1"/>
</dbReference>
<dbReference type="InterPro" id="IPR003950">
    <property type="entry name" value="K_chnl_volt-dep_ELK"/>
</dbReference>
<evidence type="ECO:0000256" key="8">
    <source>
        <dbReference type="ARBA" id="ARBA00022989"/>
    </source>
</evidence>
<dbReference type="PROSITE" id="PS50113">
    <property type="entry name" value="PAC"/>
    <property type="match status" value="1"/>
</dbReference>
<accession>A0AAN9TMR0</accession>
<evidence type="ECO:0000256" key="3">
    <source>
        <dbReference type="ARBA" id="ARBA00022538"/>
    </source>
</evidence>
<proteinExistence type="predicted"/>
<keyword evidence="10 15" id="KW-0472">Membrane</keyword>
<evidence type="ECO:0000259" key="17">
    <source>
        <dbReference type="PROSITE" id="PS50113"/>
    </source>
</evidence>
<feature type="compositionally biased region" description="Polar residues" evidence="14">
    <location>
        <begin position="661"/>
        <end position="671"/>
    </location>
</feature>
<dbReference type="CDD" id="cd00038">
    <property type="entry name" value="CAP_ED"/>
    <property type="match status" value="1"/>
</dbReference>
<evidence type="ECO:0008006" key="20">
    <source>
        <dbReference type="Google" id="ProtNLM"/>
    </source>
</evidence>
<dbReference type="InterPro" id="IPR000700">
    <property type="entry name" value="PAS-assoc_C"/>
</dbReference>
<dbReference type="PROSITE" id="PS50042">
    <property type="entry name" value="CNMP_BINDING_3"/>
    <property type="match status" value="1"/>
</dbReference>
<dbReference type="InterPro" id="IPR003938">
    <property type="entry name" value="K_chnl_volt-dep_EAG/ELK/ERG"/>
</dbReference>
<dbReference type="Gene3D" id="3.30.450.20">
    <property type="entry name" value="PAS domain"/>
    <property type="match status" value="1"/>
</dbReference>
<keyword evidence="2" id="KW-0813">Transport</keyword>
<dbReference type="Gene3D" id="1.10.1200.260">
    <property type="match status" value="1"/>
</dbReference>
<dbReference type="InterPro" id="IPR005821">
    <property type="entry name" value="Ion_trans_dom"/>
</dbReference>
<dbReference type="PRINTS" id="PR01463">
    <property type="entry name" value="EAGCHANLFMLY"/>
</dbReference>
<keyword evidence="3" id="KW-0633">Potassium transport</keyword>
<organism evidence="18 19">
    <name type="scientific">Parthenolecanium corni</name>
    <dbReference type="NCBI Taxonomy" id="536013"/>
    <lineage>
        <taxon>Eukaryota</taxon>
        <taxon>Metazoa</taxon>
        <taxon>Ecdysozoa</taxon>
        <taxon>Arthropoda</taxon>
        <taxon>Hexapoda</taxon>
        <taxon>Insecta</taxon>
        <taxon>Pterygota</taxon>
        <taxon>Neoptera</taxon>
        <taxon>Paraneoptera</taxon>
        <taxon>Hemiptera</taxon>
        <taxon>Sternorrhyncha</taxon>
        <taxon>Coccoidea</taxon>
        <taxon>Coccidae</taxon>
        <taxon>Parthenolecanium</taxon>
    </lineage>
</organism>
<keyword evidence="7" id="KW-0630">Potassium</keyword>
<dbReference type="InterPro" id="IPR000595">
    <property type="entry name" value="cNMP-bd_dom"/>
</dbReference>
<keyword evidence="19" id="KW-1185">Reference proteome</keyword>
<gene>
    <name evidence="18" type="ORF">V9T40_000641</name>
</gene>
<dbReference type="AlphaFoldDB" id="A0AAN9TMR0"/>
<dbReference type="FunFam" id="1.10.287.70:FF:000145">
    <property type="entry name" value="Eag-like K[+] channel, isoform B"/>
    <property type="match status" value="1"/>
</dbReference>
<evidence type="ECO:0000259" key="16">
    <source>
        <dbReference type="PROSITE" id="PS50042"/>
    </source>
</evidence>
<feature type="transmembrane region" description="Helical" evidence="15">
    <location>
        <begin position="174"/>
        <end position="193"/>
    </location>
</feature>
<evidence type="ECO:0000256" key="14">
    <source>
        <dbReference type="SAM" id="MobiDB-lite"/>
    </source>
</evidence>
<feature type="domain" description="PAC" evidence="17">
    <location>
        <begin position="8"/>
        <end position="62"/>
    </location>
</feature>
<dbReference type="SUPFAM" id="SSF81324">
    <property type="entry name" value="Voltage-gated potassium channels"/>
    <property type="match status" value="1"/>
</dbReference>
<dbReference type="InterPro" id="IPR014710">
    <property type="entry name" value="RmlC-like_jellyroll"/>
</dbReference>